<protein>
    <recommendedName>
        <fullName evidence="3">Superoxide dismutase</fullName>
    </recommendedName>
</protein>
<dbReference type="EMBL" id="CGIG01000001">
    <property type="protein sequence ID" value="CPR14088.1"/>
    <property type="molecule type" value="Genomic_DNA"/>
</dbReference>
<keyword evidence="2" id="KW-1185">Reference proteome</keyword>
<dbReference type="RefSeq" id="WP_048635970.1">
    <property type="nucleotide sequence ID" value="NZ_CGIG01000001.1"/>
</dbReference>
<name>A0A0G4JQE3_9GAMM</name>
<evidence type="ECO:0000313" key="1">
    <source>
        <dbReference type="EMBL" id="CPR14088.1"/>
    </source>
</evidence>
<evidence type="ECO:0008006" key="3">
    <source>
        <dbReference type="Google" id="ProtNLM"/>
    </source>
</evidence>
<evidence type="ECO:0000313" key="2">
    <source>
        <dbReference type="Proteomes" id="UP000044377"/>
    </source>
</evidence>
<dbReference type="Proteomes" id="UP000044377">
    <property type="component" value="Unassembled WGS sequence"/>
</dbReference>
<dbReference type="AlphaFoldDB" id="A0A0G4JQE3"/>
<dbReference type="OrthoDB" id="573560at2"/>
<proteinExistence type="predicted"/>
<sequence length="102" mass="11558">MKFLALLTPAPHRAMSEFGPFLIEEEQVVWAAYRDGKLREFYFQSAPTVITLVYEVKDEAALHAELDSLPMIKAGLLERQVIALGPWLPLEVVFDKSLMPVL</sequence>
<accession>A0A0G4JQE3</accession>
<gene>
    <name evidence="1" type="ORF">BN1221_00495</name>
</gene>
<organism evidence="1 2">
    <name type="scientific">Brenneria goodwinii</name>
    <dbReference type="NCBI Taxonomy" id="1109412"/>
    <lineage>
        <taxon>Bacteria</taxon>
        <taxon>Pseudomonadati</taxon>
        <taxon>Pseudomonadota</taxon>
        <taxon>Gammaproteobacteria</taxon>
        <taxon>Enterobacterales</taxon>
        <taxon>Pectobacteriaceae</taxon>
        <taxon>Brenneria</taxon>
    </lineage>
</organism>
<reference evidence="2" key="1">
    <citation type="submission" date="2015-01" db="EMBL/GenBank/DDBJ databases">
        <authorList>
            <person name="Paterson Steve"/>
        </authorList>
    </citation>
    <scope>NUCLEOTIDE SEQUENCE [LARGE SCALE GENOMIC DNA]</scope>
    <source>
        <strain evidence="2">OBR1</strain>
    </source>
</reference>